<protein>
    <submittedName>
        <fullName evidence="1">Uncharacterized protein</fullName>
    </submittedName>
</protein>
<reference evidence="1 2" key="1">
    <citation type="journal article" date="2024" name="G3 (Bethesda)">
        <title>Genome assembly of Hibiscus sabdariffa L. provides insights into metabolisms of medicinal natural products.</title>
        <authorList>
            <person name="Kim T."/>
        </authorList>
    </citation>
    <scope>NUCLEOTIDE SEQUENCE [LARGE SCALE GENOMIC DNA]</scope>
    <source>
        <strain evidence="1">TK-2024</strain>
        <tissue evidence="1">Old leaves</tissue>
    </source>
</reference>
<keyword evidence="2" id="KW-1185">Reference proteome</keyword>
<name>A0ABR2SNH7_9ROSI</name>
<dbReference type="Proteomes" id="UP001396334">
    <property type="component" value="Unassembled WGS sequence"/>
</dbReference>
<organism evidence="1 2">
    <name type="scientific">Hibiscus sabdariffa</name>
    <name type="common">roselle</name>
    <dbReference type="NCBI Taxonomy" id="183260"/>
    <lineage>
        <taxon>Eukaryota</taxon>
        <taxon>Viridiplantae</taxon>
        <taxon>Streptophyta</taxon>
        <taxon>Embryophyta</taxon>
        <taxon>Tracheophyta</taxon>
        <taxon>Spermatophyta</taxon>
        <taxon>Magnoliopsida</taxon>
        <taxon>eudicotyledons</taxon>
        <taxon>Gunneridae</taxon>
        <taxon>Pentapetalae</taxon>
        <taxon>rosids</taxon>
        <taxon>malvids</taxon>
        <taxon>Malvales</taxon>
        <taxon>Malvaceae</taxon>
        <taxon>Malvoideae</taxon>
        <taxon>Hibiscus</taxon>
    </lineage>
</organism>
<dbReference type="EMBL" id="JBBPBN010000013">
    <property type="protein sequence ID" value="KAK9026771.1"/>
    <property type="molecule type" value="Genomic_DNA"/>
</dbReference>
<sequence>MGNECCCCTRCWKGRYIDVGRLTHKAIVNRALSKGKNMSPHPIEMKNQDEFHCAMEDMLPTGTSRLETHISHRHKMILMSLRPMNNTAVNREILKYLHDQVK</sequence>
<evidence type="ECO:0000313" key="2">
    <source>
        <dbReference type="Proteomes" id="UP001396334"/>
    </source>
</evidence>
<accession>A0ABR2SNH7</accession>
<proteinExistence type="predicted"/>
<comment type="caution">
    <text evidence="1">The sequence shown here is derived from an EMBL/GenBank/DDBJ whole genome shotgun (WGS) entry which is preliminary data.</text>
</comment>
<gene>
    <name evidence="1" type="ORF">V6N11_039605</name>
</gene>
<evidence type="ECO:0000313" key="1">
    <source>
        <dbReference type="EMBL" id="KAK9026771.1"/>
    </source>
</evidence>